<dbReference type="Pfam" id="PF21068">
    <property type="entry name" value="ATPgraspMvdD"/>
    <property type="match status" value="1"/>
</dbReference>
<dbReference type="InterPro" id="IPR048936">
    <property type="entry name" value="MvdD-like_ATPgrasp"/>
</dbReference>
<evidence type="ECO:0000259" key="1">
    <source>
        <dbReference type="Pfam" id="PF21068"/>
    </source>
</evidence>
<organism evidence="2 3">
    <name type="scientific">Herbihabitans rhizosphaerae</name>
    <dbReference type="NCBI Taxonomy" id="1872711"/>
    <lineage>
        <taxon>Bacteria</taxon>
        <taxon>Bacillati</taxon>
        <taxon>Actinomycetota</taxon>
        <taxon>Actinomycetes</taxon>
        <taxon>Pseudonocardiales</taxon>
        <taxon>Pseudonocardiaceae</taxon>
        <taxon>Herbihabitans</taxon>
    </lineage>
</organism>
<sequence>MTVVIFAERADATIDAVVHELRRRDVPVFLADPNWFPDQLVLDAELSDAAWSGWLCTAGQSVVLQDIRSIWCRERTILPVSAELSFNGVLAALDHVLWVNHPIRAADAASRPLQLATAVGSGLQVPATLVTNSPEAARWFTNGTHDLDQVSSTLTEFQDPVETAHEAHIIAIGDHTFTLASHEWIVTPPSVERALRRYMNHLGLTYAAFAFTIDHSGHWWFHSSDADQFDRLNTHPNAPLIDTFTDLLTAADT</sequence>
<protein>
    <recommendedName>
        <fullName evidence="1">MvdD-like pre-ATP grasp domain-containing protein</fullName>
    </recommendedName>
</protein>
<reference evidence="2 3" key="1">
    <citation type="submission" date="2019-02" db="EMBL/GenBank/DDBJ databases">
        <title>Genomic Encyclopedia of Type Strains, Phase IV (KMG-IV): sequencing the most valuable type-strain genomes for metagenomic binning, comparative biology and taxonomic classification.</title>
        <authorList>
            <person name="Goeker M."/>
        </authorList>
    </citation>
    <scope>NUCLEOTIDE SEQUENCE [LARGE SCALE GENOMIC DNA]</scope>
    <source>
        <strain evidence="2 3">DSM 101727</strain>
    </source>
</reference>
<dbReference type="EMBL" id="SGWQ01000002">
    <property type="protein sequence ID" value="RZS43039.1"/>
    <property type="molecule type" value="Genomic_DNA"/>
</dbReference>
<dbReference type="OrthoDB" id="9794735at2"/>
<keyword evidence="3" id="KW-1185">Reference proteome</keyword>
<evidence type="ECO:0000313" key="2">
    <source>
        <dbReference type="EMBL" id="RZS43039.1"/>
    </source>
</evidence>
<accession>A0A4Q7L0P7</accession>
<dbReference type="AlphaFoldDB" id="A0A4Q7L0P7"/>
<proteinExistence type="predicted"/>
<evidence type="ECO:0000313" key="3">
    <source>
        <dbReference type="Proteomes" id="UP000294257"/>
    </source>
</evidence>
<feature type="domain" description="MvdD-like pre-ATP grasp" evidence="1">
    <location>
        <begin position="11"/>
        <end position="74"/>
    </location>
</feature>
<name>A0A4Q7L0P7_9PSEU</name>
<dbReference type="Proteomes" id="UP000294257">
    <property type="component" value="Unassembled WGS sequence"/>
</dbReference>
<gene>
    <name evidence="2" type="ORF">EV193_10215</name>
</gene>
<comment type="caution">
    <text evidence="2">The sequence shown here is derived from an EMBL/GenBank/DDBJ whole genome shotgun (WGS) entry which is preliminary data.</text>
</comment>
<dbReference type="RefSeq" id="WP_130342941.1">
    <property type="nucleotide sequence ID" value="NZ_SGWQ01000002.1"/>
</dbReference>